<dbReference type="Pfam" id="PF08239">
    <property type="entry name" value="SH3_3"/>
    <property type="match status" value="1"/>
</dbReference>
<sequence length="189" mass="21277">MGFRVLKLYGLACLWVLVALGVYVGVFFKMRPTEHARIIPLVAHTPPLEVEKPKPLERQHLEIPKEPPANKVPYPTQEKPTLPSPAKTPPAPPKPIAPKIAQQPTHAPKKSVVQPEQTTPKPSKTLNKIYYVVVAVLNVHAQPNTHSKTTAQLTYRQKVHVHEIKDGWGRIKKGWVFLDFLSQELPEEP</sequence>
<keyword evidence="2" id="KW-1133">Transmembrane helix</keyword>
<dbReference type="Proteomes" id="UP001595783">
    <property type="component" value="Unassembled WGS sequence"/>
</dbReference>
<evidence type="ECO:0000259" key="3">
    <source>
        <dbReference type="Pfam" id="PF08239"/>
    </source>
</evidence>
<evidence type="ECO:0000313" key="4">
    <source>
        <dbReference type="EMBL" id="MFC3848427.1"/>
    </source>
</evidence>
<feature type="domain" description="SH3b" evidence="3">
    <location>
        <begin position="136"/>
        <end position="182"/>
    </location>
</feature>
<evidence type="ECO:0000256" key="2">
    <source>
        <dbReference type="SAM" id="Phobius"/>
    </source>
</evidence>
<reference evidence="5" key="1">
    <citation type="journal article" date="2019" name="Int. J. Syst. Evol. Microbiol.">
        <title>The Global Catalogue of Microorganisms (GCM) 10K type strain sequencing project: providing services to taxonomists for standard genome sequencing and annotation.</title>
        <authorList>
            <consortium name="The Broad Institute Genomics Platform"/>
            <consortium name="The Broad Institute Genome Sequencing Center for Infectious Disease"/>
            <person name="Wu L."/>
            <person name="Ma J."/>
        </authorList>
    </citation>
    <scope>NUCLEOTIDE SEQUENCE [LARGE SCALE GENOMIC DNA]</scope>
    <source>
        <strain evidence="5">CCUG 53816</strain>
    </source>
</reference>
<keyword evidence="2" id="KW-0472">Membrane</keyword>
<protein>
    <submittedName>
        <fullName evidence="4">SH3 domain-containing protein</fullName>
    </submittedName>
</protein>
<organism evidence="4 5">
    <name type="scientific">Helicobacter baculiformis</name>
    <dbReference type="NCBI Taxonomy" id="427351"/>
    <lineage>
        <taxon>Bacteria</taxon>
        <taxon>Pseudomonadati</taxon>
        <taxon>Campylobacterota</taxon>
        <taxon>Epsilonproteobacteria</taxon>
        <taxon>Campylobacterales</taxon>
        <taxon>Helicobacteraceae</taxon>
        <taxon>Helicobacter</taxon>
    </lineage>
</organism>
<evidence type="ECO:0000313" key="5">
    <source>
        <dbReference type="Proteomes" id="UP001595783"/>
    </source>
</evidence>
<proteinExistence type="predicted"/>
<dbReference type="Gene3D" id="2.30.30.40">
    <property type="entry name" value="SH3 Domains"/>
    <property type="match status" value="1"/>
</dbReference>
<keyword evidence="5" id="KW-1185">Reference proteome</keyword>
<dbReference type="InterPro" id="IPR003646">
    <property type="entry name" value="SH3-like_bac-type"/>
</dbReference>
<dbReference type="EMBL" id="JBHRZO010000053">
    <property type="protein sequence ID" value="MFC3848427.1"/>
    <property type="molecule type" value="Genomic_DNA"/>
</dbReference>
<name>A0ABV7ZIL5_9HELI</name>
<accession>A0ABV7ZIL5</accession>
<dbReference type="RefSeq" id="WP_104751785.1">
    <property type="nucleotide sequence ID" value="NZ_FZMF01000007.1"/>
</dbReference>
<keyword evidence="2" id="KW-0812">Transmembrane</keyword>
<feature type="transmembrane region" description="Helical" evidence="2">
    <location>
        <begin position="6"/>
        <end position="28"/>
    </location>
</feature>
<gene>
    <name evidence="4" type="ORF">ACFOPX_07885</name>
</gene>
<feature type="region of interest" description="Disordered" evidence="1">
    <location>
        <begin position="60"/>
        <end position="121"/>
    </location>
</feature>
<comment type="caution">
    <text evidence="4">The sequence shown here is derived from an EMBL/GenBank/DDBJ whole genome shotgun (WGS) entry which is preliminary data.</text>
</comment>
<evidence type="ECO:0000256" key="1">
    <source>
        <dbReference type="SAM" id="MobiDB-lite"/>
    </source>
</evidence>
<feature type="compositionally biased region" description="Pro residues" evidence="1">
    <location>
        <begin position="82"/>
        <end position="96"/>
    </location>
</feature>